<name>A0A9N7MXG1_STRHE</name>
<evidence type="ECO:0000313" key="2">
    <source>
        <dbReference type="EMBL" id="CAA0817948.1"/>
    </source>
</evidence>
<dbReference type="Gene3D" id="3.80.10.10">
    <property type="entry name" value="Ribonuclease Inhibitor"/>
    <property type="match status" value="1"/>
</dbReference>
<organism evidence="2 3">
    <name type="scientific">Striga hermonthica</name>
    <name type="common">Purple witchweed</name>
    <name type="synonym">Buchnera hermonthica</name>
    <dbReference type="NCBI Taxonomy" id="68872"/>
    <lineage>
        <taxon>Eukaryota</taxon>
        <taxon>Viridiplantae</taxon>
        <taxon>Streptophyta</taxon>
        <taxon>Embryophyta</taxon>
        <taxon>Tracheophyta</taxon>
        <taxon>Spermatophyta</taxon>
        <taxon>Magnoliopsida</taxon>
        <taxon>eudicotyledons</taxon>
        <taxon>Gunneridae</taxon>
        <taxon>Pentapetalae</taxon>
        <taxon>asterids</taxon>
        <taxon>lamiids</taxon>
        <taxon>Lamiales</taxon>
        <taxon>Orobanchaceae</taxon>
        <taxon>Buchnereae</taxon>
        <taxon>Striga</taxon>
    </lineage>
</organism>
<dbReference type="PANTHER" id="PTHR31900:SF34">
    <property type="entry name" value="EMB|CAB62440.1-RELATED"/>
    <property type="match status" value="1"/>
</dbReference>
<gene>
    <name evidence="2" type="ORF">SHERM_17327</name>
</gene>
<protein>
    <recommendedName>
        <fullName evidence="1">FBD domain-containing protein</fullName>
    </recommendedName>
</protein>
<dbReference type="InterPro" id="IPR032675">
    <property type="entry name" value="LRR_dom_sf"/>
</dbReference>
<sequence length="197" mass="22275">MIEFVFDNISTGTLGLLAVANVSLACESRIKLEFVGKLCNVGSLNLYAGGMEISDSAFSALTGKFHNLTKLTLSADCRFISFFLDNADNLQVLTISGGGNIKEWREPHQVPTCLSSHLKTVEIEPFKCTEEWLFISYVLRNAEVLKYMKVIKLRYSPSKDLEFDALKRRILQLQPGSKECEIKFLERDVNHNTKELF</sequence>
<proteinExistence type="predicted"/>
<evidence type="ECO:0000259" key="1">
    <source>
        <dbReference type="SMART" id="SM00579"/>
    </source>
</evidence>
<evidence type="ECO:0000313" key="3">
    <source>
        <dbReference type="Proteomes" id="UP001153555"/>
    </source>
</evidence>
<dbReference type="Proteomes" id="UP001153555">
    <property type="component" value="Unassembled WGS sequence"/>
</dbReference>
<dbReference type="EMBL" id="CACSLK010016728">
    <property type="protein sequence ID" value="CAA0817948.1"/>
    <property type="molecule type" value="Genomic_DNA"/>
</dbReference>
<dbReference type="OrthoDB" id="1900471at2759"/>
<feature type="domain" description="FBD" evidence="1">
    <location>
        <begin position="112"/>
        <end position="185"/>
    </location>
</feature>
<dbReference type="InterPro" id="IPR050232">
    <property type="entry name" value="FBL13/AtMIF1-like"/>
</dbReference>
<dbReference type="SUPFAM" id="SSF52047">
    <property type="entry name" value="RNI-like"/>
    <property type="match status" value="1"/>
</dbReference>
<dbReference type="PANTHER" id="PTHR31900">
    <property type="entry name" value="F-BOX/RNI SUPERFAMILY PROTEIN-RELATED"/>
    <property type="match status" value="1"/>
</dbReference>
<reference evidence="2" key="1">
    <citation type="submission" date="2019-12" db="EMBL/GenBank/DDBJ databases">
        <authorList>
            <person name="Scholes J."/>
        </authorList>
    </citation>
    <scope>NUCLEOTIDE SEQUENCE</scope>
</reference>
<dbReference type="SMART" id="SM00579">
    <property type="entry name" value="FBD"/>
    <property type="match status" value="1"/>
</dbReference>
<keyword evidence="3" id="KW-1185">Reference proteome</keyword>
<accession>A0A9N7MXG1</accession>
<comment type="caution">
    <text evidence="2">The sequence shown here is derived from an EMBL/GenBank/DDBJ whole genome shotgun (WGS) entry which is preliminary data.</text>
</comment>
<dbReference type="Pfam" id="PF08387">
    <property type="entry name" value="FBD"/>
    <property type="match status" value="1"/>
</dbReference>
<dbReference type="InterPro" id="IPR006566">
    <property type="entry name" value="FBD"/>
</dbReference>
<dbReference type="AlphaFoldDB" id="A0A9N7MXG1"/>